<evidence type="ECO:0000259" key="1">
    <source>
        <dbReference type="Pfam" id="PF07727"/>
    </source>
</evidence>
<dbReference type="AlphaFoldDB" id="A0AAW2U9H2"/>
<reference evidence="2" key="1">
    <citation type="submission" date="2020-06" db="EMBL/GenBank/DDBJ databases">
        <authorList>
            <person name="Li T."/>
            <person name="Hu X."/>
            <person name="Zhang T."/>
            <person name="Song X."/>
            <person name="Zhang H."/>
            <person name="Dai N."/>
            <person name="Sheng W."/>
            <person name="Hou X."/>
            <person name="Wei L."/>
        </authorList>
    </citation>
    <scope>NUCLEOTIDE SEQUENCE</scope>
    <source>
        <strain evidence="2">G02</strain>
        <tissue evidence="2">Leaf</tissue>
    </source>
</reference>
<dbReference type="InterPro" id="IPR043502">
    <property type="entry name" value="DNA/RNA_pol_sf"/>
</dbReference>
<comment type="caution">
    <text evidence="2">The sequence shown here is derived from an EMBL/GenBank/DDBJ whole genome shotgun (WGS) entry which is preliminary data.</text>
</comment>
<dbReference type="Pfam" id="PF07727">
    <property type="entry name" value="RVT_2"/>
    <property type="match status" value="1"/>
</dbReference>
<evidence type="ECO:0000313" key="2">
    <source>
        <dbReference type="EMBL" id="KAL0413889.1"/>
    </source>
</evidence>
<sequence>MNLTRIFLVFAAANLWPIKQMNINNAFLHGYLDDDIYMMAPEGYCVDNGMVCKLERSLYGLKQASRQWNVEFKRSLQKYGFSQLGHNHCLFTKTTDTGLMALLVYVDDVLISGPSLSNIQGVKAYLHELFTIKDIGNARYFLGFEIARDTIGTYICQHKYLLDIVRDTGLLHSKYVSTPFP</sequence>
<dbReference type="EMBL" id="JACGWJ010000006">
    <property type="protein sequence ID" value="KAL0413889.1"/>
    <property type="molecule type" value="Genomic_DNA"/>
</dbReference>
<reference evidence="2" key="2">
    <citation type="journal article" date="2024" name="Plant">
        <title>Genomic evolution and insights into agronomic trait innovations of Sesamum species.</title>
        <authorList>
            <person name="Miao H."/>
            <person name="Wang L."/>
            <person name="Qu L."/>
            <person name="Liu H."/>
            <person name="Sun Y."/>
            <person name="Le M."/>
            <person name="Wang Q."/>
            <person name="Wei S."/>
            <person name="Zheng Y."/>
            <person name="Lin W."/>
            <person name="Duan Y."/>
            <person name="Cao H."/>
            <person name="Xiong S."/>
            <person name="Wang X."/>
            <person name="Wei L."/>
            <person name="Li C."/>
            <person name="Ma Q."/>
            <person name="Ju M."/>
            <person name="Zhao R."/>
            <person name="Li G."/>
            <person name="Mu C."/>
            <person name="Tian Q."/>
            <person name="Mei H."/>
            <person name="Zhang T."/>
            <person name="Gao T."/>
            <person name="Zhang H."/>
        </authorList>
    </citation>
    <scope>NUCLEOTIDE SEQUENCE</scope>
    <source>
        <strain evidence="2">G02</strain>
    </source>
</reference>
<gene>
    <name evidence="2" type="ORF">Sradi_1590600</name>
</gene>
<protein>
    <submittedName>
        <fullName evidence="2">Retrovirus-related Pol polyprotein from transposon RE1</fullName>
    </submittedName>
</protein>
<dbReference type="InterPro" id="IPR013103">
    <property type="entry name" value="RVT_2"/>
</dbReference>
<dbReference type="SUPFAM" id="SSF56672">
    <property type="entry name" value="DNA/RNA polymerases"/>
    <property type="match status" value="1"/>
</dbReference>
<proteinExistence type="predicted"/>
<organism evidence="2">
    <name type="scientific">Sesamum radiatum</name>
    <name type="common">Black benniseed</name>
    <dbReference type="NCBI Taxonomy" id="300843"/>
    <lineage>
        <taxon>Eukaryota</taxon>
        <taxon>Viridiplantae</taxon>
        <taxon>Streptophyta</taxon>
        <taxon>Embryophyta</taxon>
        <taxon>Tracheophyta</taxon>
        <taxon>Spermatophyta</taxon>
        <taxon>Magnoliopsida</taxon>
        <taxon>eudicotyledons</taxon>
        <taxon>Gunneridae</taxon>
        <taxon>Pentapetalae</taxon>
        <taxon>asterids</taxon>
        <taxon>lamiids</taxon>
        <taxon>Lamiales</taxon>
        <taxon>Pedaliaceae</taxon>
        <taxon>Sesamum</taxon>
    </lineage>
</organism>
<accession>A0AAW2U9H2</accession>
<name>A0AAW2U9H2_SESRA</name>
<feature type="domain" description="Reverse transcriptase Ty1/copia-type" evidence="1">
    <location>
        <begin position="4"/>
        <end position="179"/>
    </location>
</feature>